<feature type="chain" id="PRO_5043040928" evidence="1">
    <location>
        <begin position="26"/>
        <end position="175"/>
    </location>
</feature>
<dbReference type="Proteomes" id="UP001370490">
    <property type="component" value="Unassembled WGS sequence"/>
</dbReference>
<reference evidence="2 3" key="1">
    <citation type="submission" date="2023-12" db="EMBL/GenBank/DDBJ databases">
        <title>A high-quality genome assembly for Dillenia turbinata (Dilleniales).</title>
        <authorList>
            <person name="Chanderbali A."/>
        </authorList>
    </citation>
    <scope>NUCLEOTIDE SEQUENCE [LARGE SCALE GENOMIC DNA]</scope>
    <source>
        <strain evidence="2">LSX21</strain>
        <tissue evidence="2">Leaf</tissue>
    </source>
</reference>
<gene>
    <name evidence="2" type="ORF">RJ641_014152</name>
</gene>
<protein>
    <submittedName>
        <fullName evidence="2">Uncharacterized protein</fullName>
    </submittedName>
</protein>
<name>A0AAN8YZ35_9MAGN</name>
<proteinExistence type="predicted"/>
<dbReference type="AlphaFoldDB" id="A0AAN8YZ35"/>
<evidence type="ECO:0000313" key="3">
    <source>
        <dbReference type="Proteomes" id="UP001370490"/>
    </source>
</evidence>
<keyword evidence="3" id="KW-1185">Reference proteome</keyword>
<comment type="caution">
    <text evidence="2">The sequence shown here is derived from an EMBL/GenBank/DDBJ whole genome shotgun (WGS) entry which is preliminary data.</text>
</comment>
<evidence type="ECO:0000256" key="1">
    <source>
        <dbReference type="SAM" id="SignalP"/>
    </source>
</evidence>
<dbReference type="EMBL" id="JBAMMX010000020">
    <property type="protein sequence ID" value="KAK6920474.1"/>
    <property type="molecule type" value="Genomic_DNA"/>
</dbReference>
<accession>A0AAN8YZ35</accession>
<sequence length="175" mass="20086">MAIRYILIRHLVLTVVLLIHHAGKTIPTTIIILPLKPDKAEPVKKQLLSPPPNEANFVMRKDINAKSYILTLSVKENSGKFEKESVDYMWRQKFLVKFTIPKLNAVQGLDQKMKYNHVLRSLGFGFVDNKWYANCISSFDLVLAVSGDVYLELLLFTADHWSHILRKPAIGAHRY</sequence>
<feature type="signal peptide" evidence="1">
    <location>
        <begin position="1"/>
        <end position="25"/>
    </location>
</feature>
<keyword evidence="1" id="KW-0732">Signal</keyword>
<evidence type="ECO:0000313" key="2">
    <source>
        <dbReference type="EMBL" id="KAK6920474.1"/>
    </source>
</evidence>
<organism evidence="2 3">
    <name type="scientific">Dillenia turbinata</name>
    <dbReference type="NCBI Taxonomy" id="194707"/>
    <lineage>
        <taxon>Eukaryota</taxon>
        <taxon>Viridiplantae</taxon>
        <taxon>Streptophyta</taxon>
        <taxon>Embryophyta</taxon>
        <taxon>Tracheophyta</taxon>
        <taxon>Spermatophyta</taxon>
        <taxon>Magnoliopsida</taxon>
        <taxon>eudicotyledons</taxon>
        <taxon>Gunneridae</taxon>
        <taxon>Pentapetalae</taxon>
        <taxon>Dilleniales</taxon>
        <taxon>Dilleniaceae</taxon>
        <taxon>Dillenia</taxon>
    </lineage>
</organism>